<reference evidence="8" key="2">
    <citation type="submission" date="2025-09" db="UniProtKB">
        <authorList>
            <consortium name="Ensembl"/>
        </authorList>
    </citation>
    <scope>IDENTIFICATION</scope>
</reference>
<dbReference type="PANTHER" id="PTHR24103">
    <property type="entry name" value="E3 UBIQUITIN-PROTEIN LIGASE TRIM"/>
    <property type="match status" value="1"/>
</dbReference>
<dbReference type="Proteomes" id="UP000261500">
    <property type="component" value="Unplaced"/>
</dbReference>
<organism evidence="8 9">
    <name type="scientific">Poecilia latipinna</name>
    <name type="common">sailfin molly</name>
    <dbReference type="NCBI Taxonomy" id="48699"/>
    <lineage>
        <taxon>Eukaryota</taxon>
        <taxon>Metazoa</taxon>
        <taxon>Chordata</taxon>
        <taxon>Craniata</taxon>
        <taxon>Vertebrata</taxon>
        <taxon>Euteleostomi</taxon>
        <taxon>Actinopterygii</taxon>
        <taxon>Neopterygii</taxon>
        <taxon>Teleostei</taxon>
        <taxon>Neoteleostei</taxon>
        <taxon>Acanthomorphata</taxon>
        <taxon>Ovalentaria</taxon>
        <taxon>Atherinomorphae</taxon>
        <taxon>Cyprinodontiformes</taxon>
        <taxon>Poeciliidae</taxon>
        <taxon>Poeciliinae</taxon>
        <taxon>Poecilia</taxon>
    </lineage>
</organism>
<sequence>MASRLEEDLCCPVCQDVFTDPVVLSCSHSFCRECLKNWWREEPARECPVCKRRSSRMEPPCNLVLENLCESFLQQKIQNAPKRLCSLHSEKLKLFCLDHQQPVCLVCRDSEKHSKEKLKTSLEPLKKNLEMKKEVKEEFDQTAEHLEVQARHTERQIVEQFKKLHQFLAEEEEARLVALREEEEQKRGMMKEKMEALSREIALQQKSYQ</sequence>
<evidence type="ECO:0000256" key="3">
    <source>
        <dbReference type="ARBA" id="ARBA00022833"/>
    </source>
</evidence>
<dbReference type="SUPFAM" id="SSF57850">
    <property type="entry name" value="RING/U-box"/>
    <property type="match status" value="1"/>
</dbReference>
<evidence type="ECO:0000256" key="5">
    <source>
        <dbReference type="SAM" id="Coils"/>
    </source>
</evidence>
<keyword evidence="3" id="KW-0862">Zinc</keyword>
<dbReference type="PROSITE" id="PS00518">
    <property type="entry name" value="ZF_RING_1"/>
    <property type="match status" value="1"/>
</dbReference>
<keyword evidence="9" id="KW-1185">Reference proteome</keyword>
<keyword evidence="2 4" id="KW-0863">Zinc-finger</keyword>
<dbReference type="AlphaFoldDB" id="A0A3B3W1Q3"/>
<reference evidence="8" key="1">
    <citation type="submission" date="2025-08" db="UniProtKB">
        <authorList>
            <consortium name="Ensembl"/>
        </authorList>
    </citation>
    <scope>IDENTIFICATION</scope>
</reference>
<dbReference type="Pfam" id="PF00643">
    <property type="entry name" value="zf-B_box"/>
    <property type="match status" value="1"/>
</dbReference>
<name>A0A3B3W1Q3_9TELE</name>
<keyword evidence="1" id="KW-0479">Metal-binding</keyword>
<evidence type="ECO:0000313" key="8">
    <source>
        <dbReference type="Ensembl" id="ENSPLAP00000031291.1"/>
    </source>
</evidence>
<evidence type="ECO:0000259" key="7">
    <source>
        <dbReference type="PROSITE" id="PS50119"/>
    </source>
</evidence>
<dbReference type="InterPro" id="IPR017907">
    <property type="entry name" value="Znf_RING_CS"/>
</dbReference>
<proteinExistence type="predicted"/>
<dbReference type="Gene3D" id="3.30.40.10">
    <property type="entry name" value="Zinc/RING finger domain, C3HC4 (zinc finger)"/>
    <property type="match status" value="1"/>
</dbReference>
<dbReference type="InterPro" id="IPR001841">
    <property type="entry name" value="Znf_RING"/>
</dbReference>
<dbReference type="InterPro" id="IPR013083">
    <property type="entry name" value="Znf_RING/FYVE/PHD"/>
</dbReference>
<keyword evidence="5" id="KW-0175">Coiled coil</keyword>
<dbReference type="SUPFAM" id="SSF57845">
    <property type="entry name" value="B-box zinc-binding domain"/>
    <property type="match status" value="1"/>
</dbReference>
<evidence type="ECO:0000256" key="1">
    <source>
        <dbReference type="ARBA" id="ARBA00022723"/>
    </source>
</evidence>
<dbReference type="GO" id="GO:0008270">
    <property type="term" value="F:zinc ion binding"/>
    <property type="evidence" value="ECO:0007669"/>
    <property type="project" value="UniProtKB-KW"/>
</dbReference>
<dbReference type="Ensembl" id="ENSPLAT00000028035.1">
    <property type="protein sequence ID" value="ENSPLAP00000031291.1"/>
    <property type="gene ID" value="ENSPLAG00000023180.1"/>
</dbReference>
<evidence type="ECO:0000256" key="4">
    <source>
        <dbReference type="PROSITE-ProRule" id="PRU00024"/>
    </source>
</evidence>
<dbReference type="InterPro" id="IPR000315">
    <property type="entry name" value="Znf_B-box"/>
</dbReference>
<dbReference type="SMART" id="SM00184">
    <property type="entry name" value="RING"/>
    <property type="match status" value="1"/>
</dbReference>
<feature type="domain" description="RING-type" evidence="6">
    <location>
        <begin position="11"/>
        <end position="51"/>
    </location>
</feature>
<evidence type="ECO:0008006" key="10">
    <source>
        <dbReference type="Google" id="ProtNLM"/>
    </source>
</evidence>
<evidence type="ECO:0000259" key="6">
    <source>
        <dbReference type="PROSITE" id="PS50089"/>
    </source>
</evidence>
<accession>A0A3B3W1Q3</accession>
<dbReference type="InterPro" id="IPR050143">
    <property type="entry name" value="TRIM/RBCC"/>
</dbReference>
<dbReference type="Pfam" id="PF13445">
    <property type="entry name" value="zf-RING_UBOX"/>
    <property type="match status" value="1"/>
</dbReference>
<dbReference type="STRING" id="48699.ENSPLAP00000031291"/>
<evidence type="ECO:0000313" key="9">
    <source>
        <dbReference type="Proteomes" id="UP000261500"/>
    </source>
</evidence>
<dbReference type="GeneTree" id="ENSGT00970000193381"/>
<feature type="domain" description="B box-type" evidence="7">
    <location>
        <begin position="80"/>
        <end position="125"/>
    </location>
</feature>
<dbReference type="InterPro" id="IPR027370">
    <property type="entry name" value="Znf-RING_euk"/>
</dbReference>
<dbReference type="Gene3D" id="3.30.160.60">
    <property type="entry name" value="Classic Zinc Finger"/>
    <property type="match status" value="1"/>
</dbReference>
<evidence type="ECO:0000256" key="2">
    <source>
        <dbReference type="ARBA" id="ARBA00022771"/>
    </source>
</evidence>
<protein>
    <recommendedName>
        <fullName evidence="10">RING-type domain-containing protein</fullName>
    </recommendedName>
</protein>
<dbReference type="PROSITE" id="PS50089">
    <property type="entry name" value="ZF_RING_2"/>
    <property type="match status" value="1"/>
</dbReference>
<dbReference type="PROSITE" id="PS50119">
    <property type="entry name" value="ZF_BBOX"/>
    <property type="match status" value="1"/>
</dbReference>
<feature type="coiled-coil region" evidence="5">
    <location>
        <begin position="136"/>
        <end position="200"/>
    </location>
</feature>